<evidence type="ECO:0000256" key="4">
    <source>
        <dbReference type="ARBA" id="ARBA00024346"/>
    </source>
</evidence>
<reference evidence="8 9" key="1">
    <citation type="submission" date="2009-10" db="EMBL/GenBank/DDBJ databases">
        <title>Complete sequence of Halothiobacillus neapolitanus c2.</title>
        <authorList>
            <consortium name="US DOE Joint Genome Institute"/>
            <person name="Lucas S."/>
            <person name="Copeland A."/>
            <person name="Lapidus A."/>
            <person name="Glavina del Rio T."/>
            <person name="Tice H."/>
            <person name="Bruce D."/>
            <person name="Goodwin L."/>
            <person name="Pitluck S."/>
            <person name="Davenport K."/>
            <person name="Brettin T."/>
            <person name="Detter J.C."/>
            <person name="Han C."/>
            <person name="Tapia R."/>
            <person name="Larimer F."/>
            <person name="Land M."/>
            <person name="Hauser L."/>
            <person name="Kyrpides N."/>
            <person name="Mikhailova N."/>
            <person name="Kerfeld C."/>
            <person name="Cannon G."/>
            <person name="Heinhort S."/>
        </authorList>
    </citation>
    <scope>NUCLEOTIDE SEQUENCE [LARGE SCALE GENOMIC DNA]</scope>
    <source>
        <strain evidence="9">ATCC 23641 / c2</strain>
    </source>
</reference>
<comment type="function">
    <text evidence="3">Protein-arginine rhamnosyltransferase that catalyzes the transfer of a single rhamnose to elongation factor P (EF-P) on 'Lys-32', a modification required for EF-P-dependent rescue of polyproline stalled ribosomes.</text>
</comment>
<evidence type="ECO:0000256" key="5">
    <source>
        <dbReference type="ARBA" id="ARBA00024416"/>
    </source>
</evidence>
<dbReference type="OrthoDB" id="209085at2"/>
<evidence type="ECO:0000256" key="3">
    <source>
        <dbReference type="ARBA" id="ARBA00024303"/>
    </source>
</evidence>
<comment type="similarity">
    <text evidence="4">Belongs to the glycosyltransferase 104 family.</text>
</comment>
<dbReference type="Pfam" id="PF10093">
    <property type="entry name" value="EarP"/>
    <property type="match status" value="1"/>
</dbReference>
<protein>
    <recommendedName>
        <fullName evidence="5">Protein-arginine rhamnosyltransferase</fullName>
    </recommendedName>
    <alternativeName>
        <fullName evidence="6">EF-P arginine rhamnosyltransferase</fullName>
    </alternativeName>
</protein>
<gene>
    <name evidence="8" type="ordered locus">Hneap_0566</name>
</gene>
<dbReference type="GO" id="GO:0106361">
    <property type="term" value="F:protein-arginine rhamnosyltransferase activity"/>
    <property type="evidence" value="ECO:0007669"/>
    <property type="project" value="InterPro"/>
</dbReference>
<dbReference type="AlphaFoldDB" id="D0KY97"/>
<evidence type="ECO:0000313" key="8">
    <source>
        <dbReference type="EMBL" id="ACX95420.1"/>
    </source>
</evidence>
<dbReference type="STRING" id="555778.Hneap_0566"/>
<dbReference type="InterPro" id="IPR016633">
    <property type="entry name" value="EarP"/>
</dbReference>
<dbReference type="NCBIfam" id="TIGR03837">
    <property type="entry name" value="efp_Arg_rhamno"/>
    <property type="match status" value="1"/>
</dbReference>
<evidence type="ECO:0000313" key="9">
    <source>
        <dbReference type="Proteomes" id="UP000009102"/>
    </source>
</evidence>
<dbReference type="RefSeq" id="WP_012823456.1">
    <property type="nucleotide sequence ID" value="NC_013422.1"/>
</dbReference>
<evidence type="ECO:0000256" key="6">
    <source>
        <dbReference type="ARBA" id="ARBA00030025"/>
    </source>
</evidence>
<dbReference type="Proteomes" id="UP000009102">
    <property type="component" value="Chromosome"/>
</dbReference>
<organism evidence="8 9">
    <name type="scientific">Halothiobacillus neapolitanus (strain ATCC 23641 / DSM 15147 / CIP 104769 / NCIMB 8539 / c2)</name>
    <name type="common">Thiobacillus neapolitanus</name>
    <dbReference type="NCBI Taxonomy" id="555778"/>
    <lineage>
        <taxon>Bacteria</taxon>
        <taxon>Pseudomonadati</taxon>
        <taxon>Pseudomonadota</taxon>
        <taxon>Gammaproteobacteria</taxon>
        <taxon>Chromatiales</taxon>
        <taxon>Halothiobacillaceae</taxon>
        <taxon>Halothiobacillus</taxon>
    </lineage>
</organism>
<dbReference type="PIRSF" id="PIRSF015557">
    <property type="entry name" value="UCP015557"/>
    <property type="match status" value="1"/>
</dbReference>
<dbReference type="HOGENOM" id="CLU_060250_0_0_6"/>
<dbReference type="eggNOG" id="COG4394">
    <property type="taxonomic scope" value="Bacteria"/>
</dbReference>
<evidence type="ECO:0000256" key="7">
    <source>
        <dbReference type="ARBA" id="ARBA00048472"/>
    </source>
</evidence>
<keyword evidence="1" id="KW-0328">Glycosyltransferase</keyword>
<accession>D0KY97</accession>
<comment type="catalytic activity">
    <reaction evidence="7">
        <text>dTDP-beta-L-rhamnose + L-arginyl-[protein] = N(omega)-(alpha-L-rhamnosyl)-L-arginyl-[protein] + dTDP + H(+)</text>
        <dbReference type="Rhea" id="RHEA:66692"/>
        <dbReference type="Rhea" id="RHEA-COMP:10532"/>
        <dbReference type="Rhea" id="RHEA-COMP:17096"/>
        <dbReference type="ChEBI" id="CHEBI:15378"/>
        <dbReference type="ChEBI" id="CHEBI:29965"/>
        <dbReference type="ChEBI" id="CHEBI:57510"/>
        <dbReference type="ChEBI" id="CHEBI:58369"/>
        <dbReference type="ChEBI" id="CHEBI:167445"/>
    </reaction>
    <physiologicalReaction direction="left-to-right" evidence="7">
        <dbReference type="Rhea" id="RHEA:66693"/>
    </physiologicalReaction>
</comment>
<evidence type="ECO:0000256" key="2">
    <source>
        <dbReference type="ARBA" id="ARBA00022679"/>
    </source>
</evidence>
<dbReference type="KEGG" id="hna:Hneap_0566"/>
<sequence>MLTTERIDWDIFCRVIDNYGDIAVSWRLARILTEDHRQVVRLWVDDLSALVHLIPEIDATEEQQSHHGITIIHWTDASATPRPARFVIEAFGCTLPEGYQQRMHEQTVAWFNLEYFSAESWISDYHGRFSPQPNGLQKQFVFPSTRPDSGGLLREAHLFLARDRFLHLEQTKWAHDWQIPLPNGLSLLLFGYENRAIGELIDDLAQTTTEAVTIYLPEGRLLSSAREHLRYPELMAGDQFQRGAVTLHVLPFLPQAQFDRLLWMCDILFVRGEDSLVRALWAGKPFIWQIYPTDDQAHWEKLDALLDTCRGDLPAPAFDAWRTLTHDWNRQQLAPESWQNFIEHHALLASAAEKNRLTLASQTELSNWLVKTAYERLQCRTI</sequence>
<keyword evidence="9" id="KW-1185">Reference proteome</keyword>
<proteinExistence type="inferred from homology"/>
<name>D0KY97_HALNC</name>
<dbReference type="EMBL" id="CP001801">
    <property type="protein sequence ID" value="ACX95420.1"/>
    <property type="molecule type" value="Genomic_DNA"/>
</dbReference>
<keyword evidence="2" id="KW-0808">Transferase</keyword>
<evidence type="ECO:0000256" key="1">
    <source>
        <dbReference type="ARBA" id="ARBA00022676"/>
    </source>
</evidence>